<evidence type="ECO:0000256" key="3">
    <source>
        <dbReference type="SAM" id="MobiDB-lite"/>
    </source>
</evidence>
<evidence type="ECO:0000313" key="6">
    <source>
        <dbReference type="Ensembl" id="ENSGGOP00000046293.1"/>
    </source>
</evidence>
<reference evidence="6" key="3">
    <citation type="submission" date="2025-08" db="UniProtKB">
        <authorList>
            <consortium name="Ensembl"/>
        </authorList>
    </citation>
    <scope>IDENTIFICATION</scope>
</reference>
<keyword evidence="4" id="KW-0812">Transmembrane</keyword>
<dbReference type="Bgee" id="ENSGGOG00000009317">
    <property type="expression patterns" value="Expressed in adult mammalian kidney and 5 other cell types or tissues"/>
</dbReference>
<keyword evidence="4" id="KW-0472">Membrane</keyword>
<dbReference type="Ensembl" id="ENSGGOT00000046965.1">
    <property type="protein sequence ID" value="ENSGGOP00000046293.1"/>
    <property type="gene ID" value="ENSGGOG00000009317.3"/>
</dbReference>
<dbReference type="PANTHER" id="PTHR10006">
    <property type="entry name" value="MUCIN-1-RELATED"/>
    <property type="match status" value="1"/>
</dbReference>
<keyword evidence="4" id="KW-1133">Transmembrane helix</keyword>
<dbReference type="AlphaFoldDB" id="A0A2I2ZGL2"/>
<evidence type="ECO:0000256" key="4">
    <source>
        <dbReference type="SAM" id="Phobius"/>
    </source>
</evidence>
<dbReference type="GeneTree" id="ENSGT00710000106874"/>
<proteinExistence type="predicted"/>
<evidence type="ECO:0000256" key="2">
    <source>
        <dbReference type="ARBA" id="ARBA00022475"/>
    </source>
</evidence>
<comment type="subcellular location">
    <subcellularLocation>
        <location evidence="1">Cell membrane</location>
    </subcellularLocation>
</comment>
<reference evidence="7" key="1">
    <citation type="submission" date="2011-05" db="EMBL/GenBank/DDBJ databases">
        <title>Insights into the evolution of the great apes provided by the gorilla genome.</title>
        <authorList>
            <person name="Scally A."/>
        </authorList>
    </citation>
    <scope>NUCLEOTIDE SEQUENCE [LARGE SCALE GENOMIC DNA]</scope>
</reference>
<feature type="compositionally biased region" description="Polar residues" evidence="3">
    <location>
        <begin position="38"/>
        <end position="49"/>
    </location>
</feature>
<keyword evidence="7" id="KW-1185">Reference proteome</keyword>
<dbReference type="PANTHER" id="PTHR10006:SF19">
    <property type="entry name" value="MUCIN-1"/>
    <property type="match status" value="1"/>
</dbReference>
<reference evidence="6" key="4">
    <citation type="submission" date="2025-09" db="UniProtKB">
        <authorList>
            <consortium name="Ensembl"/>
        </authorList>
    </citation>
    <scope>IDENTIFICATION</scope>
</reference>
<keyword evidence="5" id="KW-0732">Signal</keyword>
<keyword evidence="2" id="KW-1003">Cell membrane</keyword>
<feature type="signal peptide" evidence="5">
    <location>
        <begin position="1"/>
        <end position="23"/>
    </location>
</feature>
<accession>A0A2I2ZGL2</accession>
<dbReference type="InterPro" id="IPR036364">
    <property type="entry name" value="SEA_dom_sf"/>
</dbReference>
<evidence type="ECO:0000256" key="1">
    <source>
        <dbReference type="ARBA" id="ARBA00004236"/>
    </source>
</evidence>
<feature type="region of interest" description="Disordered" evidence="3">
    <location>
        <begin position="25"/>
        <end position="49"/>
    </location>
</feature>
<protein>
    <submittedName>
        <fullName evidence="6">Mucin 1, cell surface associated</fullName>
    </submittedName>
</protein>
<evidence type="ECO:0000256" key="5">
    <source>
        <dbReference type="SAM" id="SignalP"/>
    </source>
</evidence>
<feature type="region of interest" description="Disordered" evidence="3">
    <location>
        <begin position="172"/>
        <end position="195"/>
    </location>
</feature>
<reference evidence="6 7" key="2">
    <citation type="journal article" date="2012" name="Nature">
        <title>Insights into hominid evolution from the gorilla genome sequence.</title>
        <authorList>
            <person name="Scally A."/>
            <person name="Dutheil J.Y."/>
            <person name="Hillier L.W."/>
            <person name="Jordan G.E."/>
            <person name="Goodhead I."/>
            <person name="Herrero J."/>
            <person name="Hobolth A."/>
            <person name="Lappalainen T."/>
            <person name="Mailund T."/>
            <person name="Marques-Bonet T."/>
            <person name="McCarthy S."/>
            <person name="Montgomery S.H."/>
            <person name="Schwalie P.C."/>
            <person name="Tang Y.A."/>
            <person name="Ward M.C."/>
            <person name="Xue Y."/>
            <person name="Yngvadottir B."/>
            <person name="Alkan C."/>
            <person name="Andersen L.N."/>
            <person name="Ayub Q."/>
            <person name="Ball E.V."/>
            <person name="Beal K."/>
            <person name="Bradley B.J."/>
            <person name="Chen Y."/>
            <person name="Clee C.M."/>
            <person name="Fitzgerald S."/>
            <person name="Graves T.A."/>
            <person name="Gu Y."/>
            <person name="Heath P."/>
            <person name="Heger A."/>
            <person name="Karakoc E."/>
            <person name="Kolb-Kokocinski A."/>
            <person name="Laird G.K."/>
            <person name="Lunter G."/>
            <person name="Meader S."/>
            <person name="Mort M."/>
            <person name="Mullikin J.C."/>
            <person name="Munch K."/>
            <person name="O'Connor T.D."/>
            <person name="Phillips A.D."/>
            <person name="Prado-Martinez J."/>
            <person name="Rogers A.S."/>
            <person name="Sajjadian S."/>
            <person name="Schmidt D."/>
            <person name="Shaw K."/>
            <person name="Simpson J.T."/>
            <person name="Stenson P.D."/>
            <person name="Turner D.J."/>
            <person name="Vigilant L."/>
            <person name="Vilella A.J."/>
            <person name="Whitener W."/>
            <person name="Zhu B."/>
            <person name="Cooper D.N."/>
            <person name="de Jong P."/>
            <person name="Dermitzakis E.T."/>
            <person name="Eichler E.E."/>
            <person name="Flicek P."/>
            <person name="Goldman N."/>
            <person name="Mundy N.I."/>
            <person name="Ning Z."/>
            <person name="Odom D.T."/>
            <person name="Ponting C.P."/>
            <person name="Quail M.A."/>
            <person name="Ryder O.A."/>
            <person name="Searle S.M."/>
            <person name="Warren W.C."/>
            <person name="Wilson R.K."/>
            <person name="Schierup M.H."/>
            <person name="Rogers J."/>
            <person name="Tyler-Smith C."/>
            <person name="Durbin R."/>
        </authorList>
    </citation>
    <scope>NUCLEOTIDE SEQUENCE [LARGE SCALE GENOMIC DNA]</scope>
</reference>
<dbReference type="GO" id="GO:0005886">
    <property type="term" value="C:plasma membrane"/>
    <property type="evidence" value="ECO:0007669"/>
    <property type="project" value="UniProtKB-SubCell"/>
</dbReference>
<feature type="transmembrane region" description="Helical" evidence="4">
    <location>
        <begin position="117"/>
        <end position="142"/>
    </location>
</feature>
<dbReference type="Gene3D" id="6.10.140.600">
    <property type="match status" value="1"/>
</dbReference>
<organism evidence="6 7">
    <name type="scientific">Gorilla gorilla gorilla</name>
    <name type="common">Western lowland gorilla</name>
    <dbReference type="NCBI Taxonomy" id="9595"/>
    <lineage>
        <taxon>Eukaryota</taxon>
        <taxon>Metazoa</taxon>
        <taxon>Chordata</taxon>
        <taxon>Craniata</taxon>
        <taxon>Vertebrata</taxon>
        <taxon>Euteleostomi</taxon>
        <taxon>Mammalia</taxon>
        <taxon>Eutheria</taxon>
        <taxon>Euarchontoglires</taxon>
        <taxon>Primates</taxon>
        <taxon>Haplorrhini</taxon>
        <taxon>Catarrhini</taxon>
        <taxon>Hominidae</taxon>
        <taxon>Gorilla</taxon>
    </lineage>
</organism>
<name>A0A2I2ZGL2_GORGO</name>
<dbReference type="EMBL" id="CABD030006620">
    <property type="status" value="NOT_ANNOTATED_CDS"/>
    <property type="molecule type" value="Genomic_DNA"/>
</dbReference>
<feature type="chain" id="PRO_5014140748" evidence="5">
    <location>
        <begin position="24"/>
        <end position="213"/>
    </location>
</feature>
<dbReference type="Proteomes" id="UP000001519">
    <property type="component" value="Chromosome 1"/>
</dbReference>
<evidence type="ECO:0000313" key="7">
    <source>
        <dbReference type="Proteomes" id="UP000001519"/>
    </source>
</evidence>
<sequence>MTPGTQSPFFLLLLLTVLTVVTGSGHASSTPGGEKETSATQRSSVPSSTEKNAVRSVVVQLTLAFREGTINVHDVETQFNQYKTEAASRYNLTISDVSVSDVPFPFSAQSGAGVPGWGIALLVLVCVLVVLAIVYLIALAVCQCRRKNYGQLDIFPVRDTYHPMSEYPTYHTHGRYVPPSSTDRSPYEKVSAGNGGSSLSYTNPAVAATSANL</sequence>
<gene>
    <name evidence="6" type="primary">MUC1</name>
</gene>